<dbReference type="Pfam" id="PF07690">
    <property type="entry name" value="MFS_1"/>
    <property type="match status" value="1"/>
</dbReference>
<comment type="subcellular location">
    <subcellularLocation>
        <location evidence="1">Membrane</location>
        <topology evidence="1">Multi-pass membrane protein</topology>
    </subcellularLocation>
</comment>
<feature type="transmembrane region" description="Helical" evidence="5">
    <location>
        <begin position="159"/>
        <end position="180"/>
    </location>
</feature>
<evidence type="ECO:0000256" key="4">
    <source>
        <dbReference type="ARBA" id="ARBA00023136"/>
    </source>
</evidence>
<protein>
    <submittedName>
        <fullName evidence="7">MFS transporter</fullName>
    </submittedName>
</protein>
<dbReference type="Proteomes" id="UP000239197">
    <property type="component" value="Plasmid unnamed1"/>
</dbReference>
<dbReference type="OrthoDB" id="9812221at2"/>
<evidence type="ECO:0000256" key="2">
    <source>
        <dbReference type="ARBA" id="ARBA00022692"/>
    </source>
</evidence>
<feature type="transmembrane region" description="Helical" evidence="5">
    <location>
        <begin position="420"/>
        <end position="440"/>
    </location>
</feature>
<feature type="transmembrane region" description="Helical" evidence="5">
    <location>
        <begin position="7"/>
        <end position="32"/>
    </location>
</feature>
<feature type="domain" description="Major facilitator superfamily (MFS) profile" evidence="6">
    <location>
        <begin position="7"/>
        <end position="447"/>
    </location>
</feature>
<dbReference type="InterPro" id="IPR020846">
    <property type="entry name" value="MFS_dom"/>
</dbReference>
<dbReference type="PANTHER" id="PTHR42718:SF48">
    <property type="entry name" value="CONSERVED TWO-DOMAIN MEMBRANE PROTEIN-RELATED"/>
    <property type="match status" value="1"/>
</dbReference>
<dbReference type="KEGG" id="rox:BV494_23835"/>
<feature type="transmembrane region" description="Helical" evidence="5">
    <location>
        <begin position="192"/>
        <end position="214"/>
    </location>
</feature>
<feature type="transmembrane region" description="Helical" evidence="5">
    <location>
        <begin position="38"/>
        <end position="58"/>
    </location>
</feature>
<gene>
    <name evidence="7" type="ORF">BV494_23835</name>
</gene>
<keyword evidence="7" id="KW-0614">Plasmid</keyword>
<reference evidence="8" key="1">
    <citation type="submission" date="2017-01" db="EMBL/GenBank/DDBJ databases">
        <title>Genome sequence of Rouxiella sp. ERMR1:05.</title>
        <authorList>
            <person name="Kumar R."/>
            <person name="Singh D."/>
            <person name="Kumar S."/>
        </authorList>
    </citation>
    <scope>NUCLEOTIDE SEQUENCE [LARGE SCALE GENOMIC DNA]</scope>
    <source>
        <strain evidence="8">ERMR1:05</strain>
        <plasmid evidence="8">unnamed1</plasmid>
    </source>
</reference>
<keyword evidence="2 5" id="KW-0812">Transmembrane</keyword>
<dbReference type="PROSITE" id="PS50850">
    <property type="entry name" value="MFS"/>
    <property type="match status" value="1"/>
</dbReference>
<name>A0A2L1UY85_9GAMM</name>
<feature type="transmembrane region" description="Helical" evidence="5">
    <location>
        <begin position="102"/>
        <end position="122"/>
    </location>
</feature>
<keyword evidence="8" id="KW-1185">Reference proteome</keyword>
<feature type="transmembrane region" description="Helical" evidence="5">
    <location>
        <begin position="220"/>
        <end position="238"/>
    </location>
</feature>
<dbReference type="GO" id="GO:0016020">
    <property type="term" value="C:membrane"/>
    <property type="evidence" value="ECO:0007669"/>
    <property type="project" value="UniProtKB-SubCell"/>
</dbReference>
<feature type="transmembrane region" description="Helical" evidence="5">
    <location>
        <begin position="324"/>
        <end position="346"/>
    </location>
</feature>
<dbReference type="Gene3D" id="1.20.1250.20">
    <property type="entry name" value="MFS general substrate transporter like domains"/>
    <property type="match status" value="1"/>
</dbReference>
<geneLocation type="plasmid" evidence="7 8">
    <name>unnamed1</name>
</geneLocation>
<evidence type="ECO:0000259" key="6">
    <source>
        <dbReference type="PROSITE" id="PS50850"/>
    </source>
</evidence>
<evidence type="ECO:0000256" key="1">
    <source>
        <dbReference type="ARBA" id="ARBA00004141"/>
    </source>
</evidence>
<dbReference type="InterPro" id="IPR036259">
    <property type="entry name" value="MFS_trans_sf"/>
</dbReference>
<evidence type="ECO:0000256" key="5">
    <source>
        <dbReference type="SAM" id="Phobius"/>
    </source>
</evidence>
<dbReference type="Gene3D" id="1.20.1720.10">
    <property type="entry name" value="Multidrug resistance protein D"/>
    <property type="match status" value="1"/>
</dbReference>
<dbReference type="GO" id="GO:0022857">
    <property type="term" value="F:transmembrane transporter activity"/>
    <property type="evidence" value="ECO:0007669"/>
    <property type="project" value="InterPro"/>
</dbReference>
<dbReference type="AlphaFoldDB" id="A0A2L1UY85"/>
<evidence type="ECO:0000256" key="3">
    <source>
        <dbReference type="ARBA" id="ARBA00022989"/>
    </source>
</evidence>
<evidence type="ECO:0000313" key="7">
    <source>
        <dbReference type="EMBL" id="AVF37912.1"/>
    </source>
</evidence>
<dbReference type="InterPro" id="IPR011701">
    <property type="entry name" value="MFS"/>
</dbReference>
<feature type="transmembrane region" description="Helical" evidence="5">
    <location>
        <begin position="134"/>
        <end position="153"/>
    </location>
</feature>
<dbReference type="SUPFAM" id="SSF103473">
    <property type="entry name" value="MFS general substrate transporter"/>
    <property type="match status" value="1"/>
</dbReference>
<feature type="transmembrane region" description="Helical" evidence="5">
    <location>
        <begin position="352"/>
        <end position="376"/>
    </location>
</feature>
<keyword evidence="3 5" id="KW-1133">Transmembrane helix</keyword>
<feature type="transmembrane region" description="Helical" evidence="5">
    <location>
        <begin position="396"/>
        <end position="414"/>
    </location>
</feature>
<feature type="transmembrane region" description="Helical" evidence="5">
    <location>
        <begin position="258"/>
        <end position="284"/>
    </location>
</feature>
<evidence type="ECO:0000313" key="8">
    <source>
        <dbReference type="Proteomes" id="UP000239197"/>
    </source>
</evidence>
<proteinExistence type="predicted"/>
<accession>A0A2L1UY85</accession>
<organism evidence="7 8">
    <name type="scientific">Rahnella sikkimica</name>
    <dbReference type="NCBI Taxonomy" id="1805933"/>
    <lineage>
        <taxon>Bacteria</taxon>
        <taxon>Pseudomonadati</taxon>
        <taxon>Pseudomonadota</taxon>
        <taxon>Gammaproteobacteria</taxon>
        <taxon>Enterobacterales</taxon>
        <taxon>Yersiniaceae</taxon>
        <taxon>Rahnella</taxon>
    </lineage>
</organism>
<feature type="transmembrane region" description="Helical" evidence="5">
    <location>
        <begin position="290"/>
        <end position="312"/>
    </location>
</feature>
<dbReference type="EMBL" id="CP019063">
    <property type="protein sequence ID" value="AVF37912.1"/>
    <property type="molecule type" value="Genomic_DNA"/>
</dbReference>
<keyword evidence="4 5" id="KW-0472">Membrane</keyword>
<dbReference type="PANTHER" id="PTHR42718">
    <property type="entry name" value="MAJOR FACILITATOR SUPERFAMILY MULTIDRUG TRANSPORTER MFSC"/>
    <property type="match status" value="1"/>
</dbReference>
<feature type="transmembrane region" description="Helical" evidence="5">
    <location>
        <begin position="70"/>
        <end position="90"/>
    </location>
</feature>
<sequence length="450" mass="48183">MQYRTRVAIVYLLGFFVDLINMFIANVAYPGIARHFEAPVSALAWVSSGYILGLTLVIPPSRWLASRLGARRVFTVSLAIFMLASLGAAGAESLTSLTVWRIVQGLGGGLLIPVGQTLAYALYRSHERARLSAVIMLVGLLAPALSPVAGGIIVDHLNWRWVFVASLPLALLAWILALCWLRDVPAEPAVRFDLRGFLLASLGLTLILSGLTHLGERSGLPAGSALLLAGAACLYAFVRDARRRHNPLLDLRLVREPLLRTAMIIYQCIPGIFTGVSLIAMLYLQDEMQFSAAQAGGLMVPWSVASFAAIGLTGKMFNRTGPRALFIPGCLVQGGGIALLACMTVYPQAWLAVAAFTLMGFGSSLCSSTAQSCAFLHIAAPQLADASALWNINRQLSFCLGVTVISVLLNLLQAHLPQCAYEVSFGLAAVSVLVPVIFCLRLPRGAVVQE</sequence>
<dbReference type="RefSeq" id="WP_104925244.1">
    <property type="nucleotide sequence ID" value="NZ_CP019063.1"/>
</dbReference>